<dbReference type="NCBIfam" id="TIGR01978">
    <property type="entry name" value="sufC"/>
    <property type="match status" value="1"/>
</dbReference>
<geneLocation type="plastid" evidence="4"/>
<evidence type="ECO:0000259" key="3">
    <source>
        <dbReference type="PROSITE" id="PS50893"/>
    </source>
</evidence>
<feature type="domain" description="ABC transporter" evidence="3">
    <location>
        <begin position="8"/>
        <end position="251"/>
    </location>
</feature>
<sequence length="251" mass="28376">MNNKVPLLEIKNLHVNINEIKILKGIDLTIFEGEIHAIMGKNGSGKSTLSKVIAGHPSYKIVKGDILFKGINISTLEPNLRSHLGLFLAFQYPIEIPGVNNLEFLQSMYNTKQRAMYLSVTNPLNFYELLLDKIKQVQLDKSFLFRNVNEGFSGGEKKRNEILQFLLLDSILGIFDETDSGLDIDSLKSISQTINSLKLEKKGIILITHYKRLLEKIKPDFIHIMSNGQLITTGTFPLATIIEEQGYSWLI</sequence>
<dbReference type="PROSITE" id="PS00211">
    <property type="entry name" value="ABC_TRANSPORTER_1"/>
    <property type="match status" value="1"/>
</dbReference>
<dbReference type="GO" id="GO:0005524">
    <property type="term" value="F:ATP binding"/>
    <property type="evidence" value="ECO:0007669"/>
    <property type="project" value="UniProtKB-KW"/>
</dbReference>
<organism evidence="4">
    <name type="scientific">Phaeophyceae sp</name>
    <dbReference type="NCBI Taxonomy" id="2249243"/>
    <lineage>
        <taxon>Eukaryota</taxon>
        <taxon>Sar</taxon>
        <taxon>Stramenopiles</taxon>
        <taxon>Ochrophyta</taxon>
        <taxon>PX clade</taxon>
        <taxon>Phaeophyceae</taxon>
    </lineage>
</organism>
<name>A0A8E5BHM2_9PHAE</name>
<keyword evidence="4" id="KW-0934">Plastid</keyword>
<evidence type="ECO:0000256" key="2">
    <source>
        <dbReference type="ARBA" id="ARBA00022840"/>
    </source>
</evidence>
<gene>
    <name evidence="4" type="primary">sufC</name>
</gene>
<reference evidence="4" key="1">
    <citation type="journal article" date="2021" name="Eur. J. Phycol.">
        <title>High-throughput sequencing of the kelp Alaria (Phaeophyceae) reveals epi-endobiotic associations, including a likely phaeophycean parasite.</title>
        <authorList>
            <person name="Bringloe T.T."/>
            <person name="Sauermann R."/>
            <person name="Krause-Jensen D."/>
            <person name="Olesen B."/>
            <person name="Klimova A."/>
            <person name="Klochkova T.A."/>
            <person name="Verbruggen H."/>
        </authorList>
    </citation>
    <scope>NUCLEOTIDE SEQUENCE</scope>
</reference>
<proteinExistence type="predicted"/>
<dbReference type="PANTHER" id="PTHR43204">
    <property type="entry name" value="ABC TRANSPORTER I FAMILY MEMBER 6, CHLOROPLASTIC"/>
    <property type="match status" value="1"/>
</dbReference>
<evidence type="ECO:0000313" key="4">
    <source>
        <dbReference type="EMBL" id="QSV12757.1"/>
    </source>
</evidence>
<accession>A0A8E5BHM2</accession>
<dbReference type="AlphaFoldDB" id="A0A8E5BHM2"/>
<dbReference type="CDD" id="cd03217">
    <property type="entry name" value="ABC_FeS_Assembly"/>
    <property type="match status" value="1"/>
</dbReference>
<dbReference type="PANTHER" id="PTHR43204:SF1">
    <property type="entry name" value="ABC TRANSPORTER I FAMILY MEMBER 6, CHLOROPLASTIC"/>
    <property type="match status" value="1"/>
</dbReference>
<dbReference type="InterPro" id="IPR017871">
    <property type="entry name" value="ABC_transporter-like_CS"/>
</dbReference>
<dbReference type="InterPro" id="IPR010230">
    <property type="entry name" value="FeS-cluster_ATPase_SufC"/>
</dbReference>
<keyword evidence="1" id="KW-0547">Nucleotide-binding</keyword>
<dbReference type="PROSITE" id="PS50893">
    <property type="entry name" value="ABC_TRANSPORTER_2"/>
    <property type="match status" value="1"/>
</dbReference>
<evidence type="ECO:0000256" key="1">
    <source>
        <dbReference type="ARBA" id="ARBA00022741"/>
    </source>
</evidence>
<dbReference type="EMBL" id="MW266096">
    <property type="protein sequence ID" value="QSV12757.1"/>
    <property type="molecule type" value="Genomic_DNA"/>
</dbReference>
<dbReference type="InterPro" id="IPR003439">
    <property type="entry name" value="ABC_transporter-like_ATP-bd"/>
</dbReference>
<dbReference type="InterPro" id="IPR003593">
    <property type="entry name" value="AAA+_ATPase"/>
</dbReference>
<dbReference type="GO" id="GO:0016887">
    <property type="term" value="F:ATP hydrolysis activity"/>
    <property type="evidence" value="ECO:0007669"/>
    <property type="project" value="InterPro"/>
</dbReference>
<keyword evidence="2" id="KW-0067">ATP-binding</keyword>
<dbReference type="Pfam" id="PF00005">
    <property type="entry name" value="ABC_tran"/>
    <property type="match status" value="1"/>
</dbReference>
<protein>
    <submittedName>
        <fullName evidence="4">FeS cluster assembly suf system ATPase SufC</fullName>
    </submittedName>
</protein>
<dbReference type="SMART" id="SM00382">
    <property type="entry name" value="AAA"/>
    <property type="match status" value="1"/>
</dbReference>